<gene>
    <name evidence="2" type="ORF">BWQ96_04746</name>
</gene>
<protein>
    <submittedName>
        <fullName evidence="2">Uncharacterized protein</fullName>
    </submittedName>
</protein>
<evidence type="ECO:0000313" key="2">
    <source>
        <dbReference type="EMBL" id="PXF45448.1"/>
    </source>
</evidence>
<dbReference type="AlphaFoldDB" id="A0A2V3ITJ2"/>
<organism evidence="2 3">
    <name type="scientific">Gracilariopsis chorda</name>
    <dbReference type="NCBI Taxonomy" id="448386"/>
    <lineage>
        <taxon>Eukaryota</taxon>
        <taxon>Rhodophyta</taxon>
        <taxon>Florideophyceae</taxon>
        <taxon>Rhodymeniophycidae</taxon>
        <taxon>Gracilariales</taxon>
        <taxon>Gracilariaceae</taxon>
        <taxon>Gracilariopsis</taxon>
    </lineage>
</organism>
<proteinExistence type="predicted"/>
<name>A0A2V3ITJ2_9FLOR</name>
<comment type="caution">
    <text evidence="2">The sequence shown here is derived from an EMBL/GenBank/DDBJ whole genome shotgun (WGS) entry which is preliminary data.</text>
</comment>
<sequence length="88" mass="9983">MSDDGDDDLSTAVSFMSQFVAQQQHTSQMLAAADSAAFTYRNRHDPESSDEEELRTKPGRGNTLFANRATYLRRKQSQFYTKSAVSRR</sequence>
<keyword evidence="3" id="KW-1185">Reference proteome</keyword>
<dbReference type="Proteomes" id="UP000247409">
    <property type="component" value="Unassembled WGS sequence"/>
</dbReference>
<reference evidence="2 3" key="1">
    <citation type="journal article" date="2018" name="Mol. Biol. Evol.">
        <title>Analysis of the draft genome of the red seaweed Gracilariopsis chorda provides insights into genome size evolution in Rhodophyta.</title>
        <authorList>
            <person name="Lee J."/>
            <person name="Yang E.C."/>
            <person name="Graf L."/>
            <person name="Yang J.H."/>
            <person name="Qiu H."/>
            <person name="Zel Zion U."/>
            <person name="Chan C.X."/>
            <person name="Stephens T.G."/>
            <person name="Weber A.P.M."/>
            <person name="Boo G.H."/>
            <person name="Boo S.M."/>
            <person name="Kim K.M."/>
            <person name="Shin Y."/>
            <person name="Jung M."/>
            <person name="Lee S.J."/>
            <person name="Yim H.S."/>
            <person name="Lee J.H."/>
            <person name="Bhattacharya D."/>
            <person name="Yoon H.S."/>
        </authorList>
    </citation>
    <scope>NUCLEOTIDE SEQUENCE [LARGE SCALE GENOMIC DNA]</scope>
    <source>
        <strain evidence="2 3">SKKU-2015</strain>
        <tissue evidence="2">Whole body</tissue>
    </source>
</reference>
<evidence type="ECO:0000313" key="3">
    <source>
        <dbReference type="Proteomes" id="UP000247409"/>
    </source>
</evidence>
<accession>A0A2V3ITJ2</accession>
<feature type="region of interest" description="Disordered" evidence="1">
    <location>
        <begin position="42"/>
        <end position="62"/>
    </location>
</feature>
<dbReference type="EMBL" id="NBIV01000060">
    <property type="protein sequence ID" value="PXF45448.1"/>
    <property type="molecule type" value="Genomic_DNA"/>
</dbReference>
<evidence type="ECO:0000256" key="1">
    <source>
        <dbReference type="SAM" id="MobiDB-lite"/>
    </source>
</evidence>